<dbReference type="Gene3D" id="2.60.40.3110">
    <property type="match status" value="1"/>
</dbReference>
<evidence type="ECO:0000313" key="3">
    <source>
        <dbReference type="Proteomes" id="UP000183031"/>
    </source>
</evidence>
<keyword evidence="3" id="KW-1185">Reference proteome</keyword>
<dbReference type="InterPro" id="IPR042186">
    <property type="entry name" value="FimD_plug_dom"/>
</dbReference>
<evidence type="ECO:0000313" key="2">
    <source>
        <dbReference type="EMBL" id="SCZ13998.1"/>
    </source>
</evidence>
<name>A0A1G5LNY6_9GAMM</name>
<dbReference type="EMBL" id="FMUT01000016">
    <property type="protein sequence ID" value="SCZ13998.1"/>
    <property type="molecule type" value="Genomic_DNA"/>
</dbReference>
<accession>A0A1G5LNY6</accession>
<dbReference type="PANTHER" id="PTHR30451:SF5">
    <property type="entry name" value="SLR0019 PROTEIN"/>
    <property type="match status" value="1"/>
</dbReference>
<dbReference type="Gene3D" id="2.60.40.2070">
    <property type="match status" value="1"/>
</dbReference>
<dbReference type="Pfam" id="PF00577">
    <property type="entry name" value="Usher"/>
    <property type="match status" value="1"/>
</dbReference>
<feature type="domain" description="PapC-like C-terminal" evidence="1">
    <location>
        <begin position="751"/>
        <end position="811"/>
    </location>
</feature>
<dbReference type="Gene3D" id="2.60.40.2610">
    <property type="entry name" value="Outer membrane usher protein FimD, plug domain"/>
    <property type="match status" value="1"/>
</dbReference>
<proteinExistence type="predicted"/>
<dbReference type="PANTHER" id="PTHR30451">
    <property type="entry name" value="OUTER MEMBRANE USHER PROTEIN"/>
    <property type="match status" value="1"/>
</dbReference>
<organism evidence="2 3">
    <name type="scientific">Serratia nematodiphila</name>
    <dbReference type="NCBI Taxonomy" id="458197"/>
    <lineage>
        <taxon>Bacteria</taxon>
        <taxon>Pseudomonadati</taxon>
        <taxon>Pseudomonadota</taxon>
        <taxon>Gammaproteobacteria</taxon>
        <taxon>Enterobacterales</taxon>
        <taxon>Yersiniaceae</taxon>
        <taxon>Serratia</taxon>
    </lineage>
</organism>
<reference evidence="2 3" key="1">
    <citation type="submission" date="2016-10" db="EMBL/GenBank/DDBJ databases">
        <authorList>
            <person name="Varghese N."/>
            <person name="Submissions S."/>
        </authorList>
    </citation>
    <scope>NUCLEOTIDE SEQUENCE [LARGE SCALE GENOMIC DNA]</scope>
    <source>
        <strain evidence="2 3">CGMCC 1.6853</strain>
    </source>
</reference>
<comment type="caution">
    <text evidence="2">The sequence shown here is derived from an EMBL/GenBank/DDBJ whole genome shotgun (WGS) entry which is preliminary data.</text>
</comment>
<dbReference type="InterPro" id="IPR000015">
    <property type="entry name" value="Fimb_usher"/>
</dbReference>
<dbReference type="InterPro" id="IPR043142">
    <property type="entry name" value="PapC-like_C_sf"/>
</dbReference>
<protein>
    <submittedName>
        <fullName evidence="2">Outer membrane usher protein</fullName>
    </submittedName>
</protein>
<gene>
    <name evidence="2" type="ORF">SAMN02927935_04570</name>
</gene>
<dbReference type="Pfam" id="PF13953">
    <property type="entry name" value="PapC_C"/>
    <property type="match status" value="1"/>
</dbReference>
<dbReference type="InterPro" id="IPR025949">
    <property type="entry name" value="PapC-like_C"/>
</dbReference>
<dbReference type="Proteomes" id="UP000183031">
    <property type="component" value="Unassembled WGS sequence"/>
</dbReference>
<sequence length="826" mass="89556">MQPTGRLSTRRFSLKPLAFAMLSMAAGGWLPFALGDDLPPPPSAVSMPDTTLYLEPVVNGRQTGNVVPVNYRGGHYYMTPQQLLDAGLPVADKQAKEIAVDRLEKVDVSYSGESQQLLINVPNDWLPQQTISARSPLQRLPAQSSLGLLFNYDIYASQSNGNGRPGYLSAWSEQRLFDGFGVVANTGIYRSGFNGGPNDDGGRYIRYDSYWRFNDDQRMLSVIAGDLTTGSLPWSSAVRIGGLQLARNFAVRPDLITYPLPQFSGQAALPSSVDLYINSYKNSTTNINPGPFTLNSVPYINGAGQATVVTTDALGRQVSTTVPFYVASNLLQTGMSDFSISTGLLRRNYGLNSADYGQWVGSASLRYGVTDWLTLEGRAEGAAELAVGGGGADIRVGQWGVLNASYSVSQASDDAFNGGRPIPSPAYYDPLTGRPLQQPDPQPVYRYTGNHGDQSSFGYTYSNPRFSLNAQRILRSADFGDISVYKSDYRLSRRTDQLTGSVSLGRLGSLGAGYFDVRDAIAQRTRLVNLSYSVSLWRNSSLYASLNREIGSSGYSAQLQLSIPFDSWGTASLSAARDNNNRWSERVSYSRAAPTDGGFGWNLAYANNPSGGDYRQADLTWRTRRLEARAGVYGTRDETNHWGEISGSLVAMNGGVYATNTINDAFALVSTQGYADIPVSYENQPIGKTDAQGYLLVPTVTSYYHAKFQIDPLSLPADVALPTVEKTVAIRDHSGFLVEFPIQPISAADVELVDEQGKPLANGSQVAVVGGNQQSYVGWDGMTYIDPVQQHNRLSVIPADGSPPCQAEFSLAKPQGIQRVGPVVCR</sequence>
<evidence type="ECO:0000259" key="1">
    <source>
        <dbReference type="Pfam" id="PF13953"/>
    </source>
</evidence>